<dbReference type="SUPFAM" id="SSF46785">
    <property type="entry name" value="Winged helix' DNA-binding domain"/>
    <property type="match status" value="2"/>
</dbReference>
<dbReference type="AlphaFoldDB" id="A0A1W1UCU9"/>
<evidence type="ECO:0000313" key="4">
    <source>
        <dbReference type="Proteomes" id="UP000192368"/>
    </source>
</evidence>
<evidence type="ECO:0000259" key="2">
    <source>
        <dbReference type="Pfam" id="PF01051"/>
    </source>
</evidence>
<dbReference type="Pfam" id="PF21205">
    <property type="entry name" value="Rep3_C"/>
    <property type="match status" value="1"/>
</dbReference>
<dbReference type="RefSeq" id="WP_084229776.1">
    <property type="nucleotide sequence ID" value="NZ_FWWR01000008.1"/>
</dbReference>
<dbReference type="Pfam" id="PF01051">
    <property type="entry name" value="Rep3_N"/>
    <property type="match status" value="1"/>
</dbReference>
<dbReference type="OrthoDB" id="2156930at2"/>
<name>A0A1W1UCU9_PEPAS</name>
<protein>
    <submittedName>
        <fullName evidence="3">Initiator Replication protein</fullName>
    </submittedName>
</protein>
<dbReference type="GO" id="GO:0006270">
    <property type="term" value="P:DNA replication initiation"/>
    <property type="evidence" value="ECO:0007669"/>
    <property type="project" value="InterPro"/>
</dbReference>
<gene>
    <name evidence="3" type="ORF">SAMN00017477_0078</name>
</gene>
<dbReference type="InterPro" id="IPR000525">
    <property type="entry name" value="Initiator_Rep_WH1"/>
</dbReference>
<comment type="similarity">
    <text evidence="1">Belongs to the initiator RepB protein family.</text>
</comment>
<evidence type="ECO:0000256" key="1">
    <source>
        <dbReference type="ARBA" id="ARBA00038283"/>
    </source>
</evidence>
<reference evidence="4" key="1">
    <citation type="submission" date="2017-04" db="EMBL/GenBank/DDBJ databases">
        <authorList>
            <person name="Varghese N."/>
            <person name="Submissions S."/>
        </authorList>
    </citation>
    <scope>NUCLEOTIDE SEQUENCE [LARGE SCALE GENOMIC DNA]</scope>
    <source>
        <strain evidence="4">DSM 20463</strain>
    </source>
</reference>
<dbReference type="GO" id="GO:0003887">
    <property type="term" value="F:DNA-directed DNA polymerase activity"/>
    <property type="evidence" value="ECO:0007669"/>
    <property type="project" value="InterPro"/>
</dbReference>
<accession>A0A1W1UCU9</accession>
<dbReference type="InterPro" id="IPR036388">
    <property type="entry name" value="WH-like_DNA-bd_sf"/>
</dbReference>
<keyword evidence="4" id="KW-1185">Reference proteome</keyword>
<dbReference type="Gene3D" id="1.10.10.10">
    <property type="entry name" value="Winged helix-like DNA-binding domain superfamily/Winged helix DNA-binding domain"/>
    <property type="match status" value="1"/>
</dbReference>
<dbReference type="Proteomes" id="UP000192368">
    <property type="component" value="Unassembled WGS sequence"/>
</dbReference>
<dbReference type="InterPro" id="IPR036390">
    <property type="entry name" value="WH_DNA-bd_sf"/>
</dbReference>
<sequence length="386" mass="45936">MGLILRSLKSDLYKKSNELSLAQLNEGLSLNEMQLLAFAIYNTQQYNITKFRKSEFEKYFGLEKLNTIAAYRMSRKIMNTLVELKDIENNYFEFIHLFKKMKYENGEFSFEWNENIKPHILDLKQKHITVDLSAVSNFKCSYSWSLYERLKALYGYSWKYYSKEDLLHILDCEKTKSYVKNTNAFKKKVLEPSLKEINEFTEMKVNALDVKKGRSIIGFRFEWDLGKMIALIEKEQIEIINLYFHRSRQILVELIANKIVDDKDERVKEYIDLLNEVEPMIKSNEITGITFDYALSLTSLLSSIYQSLKSYSIDILDQSEEDKKIETLSKYIERIENIGNKKENITAQKRTKFHNFEQESDKKTKEEMENIAKRKREQFFEKMQKV</sequence>
<proteinExistence type="inferred from homology"/>
<evidence type="ECO:0000313" key="3">
    <source>
        <dbReference type="EMBL" id="SMB78651.1"/>
    </source>
</evidence>
<dbReference type="EMBL" id="FWWR01000008">
    <property type="protein sequence ID" value="SMB78651.1"/>
    <property type="molecule type" value="Genomic_DNA"/>
</dbReference>
<organism evidence="3 4">
    <name type="scientific">Peptoniphilus asaccharolyticus DSM 20463</name>
    <dbReference type="NCBI Taxonomy" id="573058"/>
    <lineage>
        <taxon>Bacteria</taxon>
        <taxon>Bacillati</taxon>
        <taxon>Bacillota</taxon>
        <taxon>Tissierellia</taxon>
        <taxon>Tissierellales</taxon>
        <taxon>Peptoniphilaceae</taxon>
        <taxon>Peptoniphilus</taxon>
    </lineage>
</organism>
<feature type="domain" description="Initiator Rep protein WH1" evidence="2">
    <location>
        <begin position="13"/>
        <end position="151"/>
    </location>
</feature>